<evidence type="ECO:0000313" key="5">
    <source>
        <dbReference type="Proteomes" id="UP000093694"/>
    </source>
</evidence>
<sequence length="29" mass="3288">MRFGFMFVAGLICAAIIIMVVKDRKSNKK</sequence>
<proteinExistence type="predicted"/>
<evidence type="ECO:0000313" key="3">
    <source>
        <dbReference type="EMBL" id="OBR92263.1"/>
    </source>
</evidence>
<reference evidence="2 4" key="1">
    <citation type="journal article" date="2015" name="Biotechnol. Bioeng.">
        <title>Genome sequence and phenotypic characterization of Caulobacter segnis.</title>
        <authorList>
            <person name="Patel S."/>
            <person name="Fletcher B."/>
            <person name="Scott D.C."/>
            <person name="Ely B."/>
        </authorList>
    </citation>
    <scope>NUCLEOTIDE SEQUENCE [LARGE SCALE GENOMIC DNA]</scope>
    <source>
        <strain evidence="2 4">PS02</strain>
    </source>
</reference>
<accession>A0A166SMC0</accession>
<dbReference type="AlphaFoldDB" id="A0A166SMC0"/>
<comment type="caution">
    <text evidence="2">The sequence shown here is derived from an EMBL/GenBank/DDBJ whole genome shotgun (WGS) entry which is preliminary data.</text>
</comment>
<reference evidence="3 5" key="2">
    <citation type="journal article" date="2016" name="Front. Microbiol.">
        <title>Industrial Acetogenic Biocatalysts: A Comparative Metabolic and Genomic Analysis.</title>
        <authorList>
            <person name="Bengelsdorf F."/>
            <person name="Poehlein A."/>
            <person name="Sonja S."/>
            <person name="Erz C."/>
            <person name="Hummel T."/>
            <person name="Hoffmeister S."/>
            <person name="Daniel R."/>
            <person name="Durre P."/>
        </authorList>
    </citation>
    <scope>NUCLEOTIDE SEQUENCE [LARGE SCALE GENOMIC DNA]</scope>
    <source>
        <strain evidence="3 5">PTA-10522</strain>
    </source>
</reference>
<keyword evidence="1" id="KW-0472">Membrane</keyword>
<evidence type="ECO:0000313" key="4">
    <source>
        <dbReference type="Proteomes" id="UP000077384"/>
    </source>
</evidence>
<evidence type="ECO:0000256" key="1">
    <source>
        <dbReference type="SAM" id="Phobius"/>
    </source>
</evidence>
<dbReference type="EMBL" id="LROR01000059">
    <property type="protein sequence ID" value="OBR92263.1"/>
    <property type="molecule type" value="Genomic_DNA"/>
</dbReference>
<evidence type="ECO:0000313" key="2">
    <source>
        <dbReference type="EMBL" id="OAA92527.1"/>
    </source>
</evidence>
<gene>
    <name evidence="3" type="ORF">CLCOS_30630</name>
    <name evidence="2" type="ORF">WX73_01006</name>
</gene>
<keyword evidence="1" id="KW-0812">Transmembrane</keyword>
<dbReference type="EMBL" id="LITQ01000020">
    <property type="protein sequence ID" value="OAA92527.1"/>
    <property type="molecule type" value="Genomic_DNA"/>
</dbReference>
<name>A0A166SMC0_9CLOT</name>
<keyword evidence="5" id="KW-1185">Reference proteome</keyword>
<organism evidence="2 4">
    <name type="scientific">Clostridium coskatii</name>
    <dbReference type="NCBI Taxonomy" id="1705578"/>
    <lineage>
        <taxon>Bacteria</taxon>
        <taxon>Bacillati</taxon>
        <taxon>Bacillota</taxon>
        <taxon>Clostridia</taxon>
        <taxon>Eubacteriales</taxon>
        <taxon>Clostridiaceae</taxon>
        <taxon>Clostridium</taxon>
    </lineage>
</organism>
<protein>
    <submittedName>
        <fullName evidence="2">Uncharacterized protein</fullName>
    </submittedName>
</protein>
<keyword evidence="1" id="KW-1133">Transmembrane helix</keyword>
<dbReference type="Proteomes" id="UP000077384">
    <property type="component" value="Unassembled WGS sequence"/>
</dbReference>
<feature type="transmembrane region" description="Helical" evidence="1">
    <location>
        <begin position="6"/>
        <end position="21"/>
    </location>
</feature>
<dbReference type="PATRIC" id="fig|1705578.3.peg.1398"/>
<dbReference type="Proteomes" id="UP000093694">
    <property type="component" value="Unassembled WGS sequence"/>
</dbReference>